<dbReference type="Pfam" id="PF18477">
    <property type="entry name" value="PIN_9"/>
    <property type="match status" value="1"/>
</dbReference>
<dbReference type="InterPro" id="IPR029060">
    <property type="entry name" value="PIN-like_dom_sf"/>
</dbReference>
<dbReference type="CDD" id="cd09879">
    <property type="entry name" value="PIN_VapC_AF0591-like"/>
    <property type="match status" value="1"/>
</dbReference>
<dbReference type="AlphaFoldDB" id="A0A2D6LP93"/>
<dbReference type="GO" id="GO:0003677">
    <property type="term" value="F:DNA binding"/>
    <property type="evidence" value="ECO:0007669"/>
    <property type="project" value="UniProtKB-KW"/>
</dbReference>
<accession>A0A2D6LP93</accession>
<protein>
    <submittedName>
        <fullName evidence="2">DNA-binding protein</fullName>
    </submittedName>
</protein>
<feature type="domain" description="VapC9 PIN-like" evidence="1">
    <location>
        <begin position="23"/>
        <end position="136"/>
    </location>
</feature>
<gene>
    <name evidence="2" type="ORF">CL944_00790</name>
</gene>
<sequence length="142" mass="16146">MGLQSKGLSSTSEDSPLTRHEQVAFDTNMLLNIARFNVDVFQETKKMLGNVEFMIPKQVMQELDKLAEHGQSLRKEVNVAKMAIENNNVKIIEVKGMDADEALEKMASEVIIATNDKELKDSVREMNGRVLYLRQKKFLEMA</sequence>
<reference evidence="3" key="1">
    <citation type="submission" date="2017-09" db="EMBL/GenBank/DDBJ databases">
        <title>The Reconstruction of 2,631 Draft Metagenome-Assembled Genomes from the Global Oceans.</title>
        <authorList>
            <person name="Tully B.J."/>
            <person name="Graham E.D."/>
            <person name="Heidelberg J.F."/>
        </authorList>
    </citation>
    <scope>NUCLEOTIDE SEQUENCE [LARGE SCALE GENOMIC DNA]</scope>
</reference>
<evidence type="ECO:0000313" key="2">
    <source>
        <dbReference type="EMBL" id="MAG17992.1"/>
    </source>
</evidence>
<dbReference type="Gene3D" id="3.40.50.1010">
    <property type="entry name" value="5'-nuclease"/>
    <property type="match status" value="1"/>
</dbReference>
<evidence type="ECO:0000259" key="1">
    <source>
        <dbReference type="Pfam" id="PF18477"/>
    </source>
</evidence>
<proteinExistence type="predicted"/>
<dbReference type="Proteomes" id="UP000226712">
    <property type="component" value="Unassembled WGS sequence"/>
</dbReference>
<evidence type="ECO:0000313" key="3">
    <source>
        <dbReference type="Proteomes" id="UP000226712"/>
    </source>
</evidence>
<keyword evidence="2" id="KW-0238">DNA-binding</keyword>
<name>A0A2D6LP93_9ARCH</name>
<dbReference type="PANTHER" id="PTHR12416">
    <property type="entry name" value="RRNA-PROCESSING PROTEIN UTP23 HOMOLOG"/>
    <property type="match status" value="1"/>
</dbReference>
<comment type="caution">
    <text evidence="2">The sequence shown here is derived from an EMBL/GenBank/DDBJ whole genome shotgun (WGS) entry which is preliminary data.</text>
</comment>
<organism evidence="2 3">
    <name type="scientific">Candidatus Iainarchaeum sp</name>
    <dbReference type="NCBI Taxonomy" id="3101447"/>
    <lineage>
        <taxon>Archaea</taxon>
        <taxon>Candidatus Iainarchaeota</taxon>
        <taxon>Candidatus Iainarchaeia</taxon>
        <taxon>Candidatus Iainarchaeales</taxon>
        <taxon>Candidatus Iainarchaeaceae</taxon>
        <taxon>Candidatus Iainarchaeum</taxon>
    </lineage>
</organism>
<dbReference type="InterPro" id="IPR041120">
    <property type="entry name" value="PIN_9"/>
</dbReference>
<dbReference type="SUPFAM" id="SSF88723">
    <property type="entry name" value="PIN domain-like"/>
    <property type="match status" value="1"/>
</dbReference>
<dbReference type="EMBL" id="NZBD01000004">
    <property type="protein sequence ID" value="MAG17992.1"/>
    <property type="molecule type" value="Genomic_DNA"/>
</dbReference>